<organism evidence="2 3">
    <name type="scientific">Gloeocapsopsis crepidinum LEGE 06123</name>
    <dbReference type="NCBI Taxonomy" id="588587"/>
    <lineage>
        <taxon>Bacteria</taxon>
        <taxon>Bacillati</taxon>
        <taxon>Cyanobacteriota</taxon>
        <taxon>Cyanophyceae</taxon>
        <taxon>Oscillatoriophycideae</taxon>
        <taxon>Chroococcales</taxon>
        <taxon>Chroococcaceae</taxon>
        <taxon>Gloeocapsopsis</taxon>
    </lineage>
</organism>
<feature type="transmembrane region" description="Helical" evidence="1">
    <location>
        <begin position="20"/>
        <end position="38"/>
    </location>
</feature>
<evidence type="ECO:0000313" key="3">
    <source>
        <dbReference type="Proteomes" id="UP000651156"/>
    </source>
</evidence>
<evidence type="ECO:0000313" key="2">
    <source>
        <dbReference type="EMBL" id="MBE9192411.1"/>
    </source>
</evidence>
<evidence type="ECO:0000256" key="1">
    <source>
        <dbReference type="SAM" id="Phobius"/>
    </source>
</evidence>
<dbReference type="EMBL" id="JADEWN010000054">
    <property type="protein sequence ID" value="MBE9192411.1"/>
    <property type="molecule type" value="Genomic_DNA"/>
</dbReference>
<comment type="caution">
    <text evidence="2">The sequence shown here is derived from an EMBL/GenBank/DDBJ whole genome shotgun (WGS) entry which is preliminary data.</text>
</comment>
<feature type="transmembrane region" description="Helical" evidence="1">
    <location>
        <begin position="173"/>
        <end position="191"/>
    </location>
</feature>
<feature type="transmembrane region" description="Helical" evidence="1">
    <location>
        <begin position="50"/>
        <end position="77"/>
    </location>
</feature>
<dbReference type="Proteomes" id="UP000651156">
    <property type="component" value="Unassembled WGS sequence"/>
</dbReference>
<dbReference type="RefSeq" id="WP_193933838.1">
    <property type="nucleotide sequence ID" value="NZ_CAWPMZ010000090.1"/>
</dbReference>
<keyword evidence="1" id="KW-1133">Transmembrane helix</keyword>
<keyword evidence="3" id="KW-1185">Reference proteome</keyword>
<dbReference type="InterPro" id="IPR009793">
    <property type="entry name" value="DUF1361"/>
</dbReference>
<sequence length="221" mass="25843">MVEMFLNSLLYILQAHSRWMSWNLFLAFTPLGLSVFLFRRKSLNRSLSWWLGFLVFFAFLPNAPYVLTDIIHLVTYIRRVDSIWLITLILFPLYLLFMSLGFEAYVISLINLGSYLHRIGKTRWITSAELITHALCAVGVYLGRFQRFNSWDLVTQLDVVATSLIEDLLGKRPLIIIAITFIIITILYWITKQLNLGIILRQRSFMKSRQQSSKRVSQTEN</sequence>
<proteinExistence type="predicted"/>
<dbReference type="Pfam" id="PF07099">
    <property type="entry name" value="DUF1361"/>
    <property type="match status" value="1"/>
</dbReference>
<reference evidence="2 3" key="1">
    <citation type="submission" date="2020-10" db="EMBL/GenBank/DDBJ databases">
        <authorList>
            <person name="Castelo-Branco R."/>
            <person name="Eusebio N."/>
            <person name="Adriana R."/>
            <person name="Vieira A."/>
            <person name="Brugerolle De Fraissinette N."/>
            <person name="Rezende De Castro R."/>
            <person name="Schneider M.P."/>
            <person name="Vasconcelos V."/>
            <person name="Leao P.N."/>
        </authorList>
    </citation>
    <scope>NUCLEOTIDE SEQUENCE [LARGE SCALE GENOMIC DNA]</scope>
    <source>
        <strain evidence="2 3">LEGE 06123</strain>
    </source>
</reference>
<name>A0ABR9UVV1_9CHRO</name>
<protein>
    <submittedName>
        <fullName evidence="2">DUF1361 domain-containing protein</fullName>
    </submittedName>
</protein>
<keyword evidence="1" id="KW-0812">Transmembrane</keyword>
<gene>
    <name evidence="2" type="ORF">IQ230_19080</name>
</gene>
<feature type="transmembrane region" description="Helical" evidence="1">
    <location>
        <begin position="83"/>
        <end position="112"/>
    </location>
</feature>
<feature type="transmembrane region" description="Helical" evidence="1">
    <location>
        <begin position="124"/>
        <end position="143"/>
    </location>
</feature>
<keyword evidence="1" id="KW-0472">Membrane</keyword>
<accession>A0ABR9UVV1</accession>